<protein>
    <submittedName>
        <fullName evidence="1">Uncharacterized protein</fullName>
    </submittedName>
</protein>
<accession>A0A0A8YZQ5</accession>
<name>A0A0A8YZQ5_ARUDO</name>
<proteinExistence type="predicted"/>
<reference evidence="1" key="1">
    <citation type="submission" date="2014-09" db="EMBL/GenBank/DDBJ databases">
        <authorList>
            <person name="Magalhaes I.L.F."/>
            <person name="Oliveira U."/>
            <person name="Santos F.R."/>
            <person name="Vidigal T.H.D.A."/>
            <person name="Brescovit A.D."/>
            <person name="Santos A.J."/>
        </authorList>
    </citation>
    <scope>NUCLEOTIDE SEQUENCE</scope>
    <source>
        <tissue evidence="1">Shoot tissue taken approximately 20 cm above the soil surface</tissue>
    </source>
</reference>
<reference evidence="1" key="2">
    <citation type="journal article" date="2015" name="Data Brief">
        <title>Shoot transcriptome of the giant reed, Arundo donax.</title>
        <authorList>
            <person name="Barrero R.A."/>
            <person name="Guerrero F.D."/>
            <person name="Moolhuijzen P."/>
            <person name="Goolsby J.A."/>
            <person name="Tidwell J."/>
            <person name="Bellgard S.E."/>
            <person name="Bellgard M.I."/>
        </authorList>
    </citation>
    <scope>NUCLEOTIDE SEQUENCE</scope>
    <source>
        <tissue evidence="1">Shoot tissue taken approximately 20 cm above the soil surface</tissue>
    </source>
</reference>
<dbReference type="EMBL" id="GBRH01265849">
    <property type="protein sequence ID" value="JAD32046.1"/>
    <property type="molecule type" value="Transcribed_RNA"/>
</dbReference>
<sequence length="53" mass="6095">MSRINQIKEPRTNLNWKDFHVISGKILVSIAPVVGKSDEDFRGLLVLLPPEHW</sequence>
<dbReference type="AlphaFoldDB" id="A0A0A8YZQ5"/>
<organism evidence="1">
    <name type="scientific">Arundo donax</name>
    <name type="common">Giant reed</name>
    <name type="synonym">Donax arundinaceus</name>
    <dbReference type="NCBI Taxonomy" id="35708"/>
    <lineage>
        <taxon>Eukaryota</taxon>
        <taxon>Viridiplantae</taxon>
        <taxon>Streptophyta</taxon>
        <taxon>Embryophyta</taxon>
        <taxon>Tracheophyta</taxon>
        <taxon>Spermatophyta</taxon>
        <taxon>Magnoliopsida</taxon>
        <taxon>Liliopsida</taxon>
        <taxon>Poales</taxon>
        <taxon>Poaceae</taxon>
        <taxon>PACMAD clade</taxon>
        <taxon>Arundinoideae</taxon>
        <taxon>Arundineae</taxon>
        <taxon>Arundo</taxon>
    </lineage>
</organism>
<evidence type="ECO:0000313" key="1">
    <source>
        <dbReference type="EMBL" id="JAD32046.1"/>
    </source>
</evidence>